<dbReference type="InterPro" id="IPR016171">
    <property type="entry name" value="Vanillyl_alc_oxidase_C-sub2"/>
</dbReference>
<dbReference type="SUPFAM" id="SSF55103">
    <property type="entry name" value="FAD-linked oxidases, C-terminal domain"/>
    <property type="match status" value="1"/>
</dbReference>
<evidence type="ECO:0000256" key="3">
    <source>
        <dbReference type="ARBA" id="ARBA00022827"/>
    </source>
</evidence>
<dbReference type="Gene3D" id="3.30.70.2740">
    <property type="match status" value="1"/>
</dbReference>
<dbReference type="GO" id="GO:0016491">
    <property type="term" value="F:oxidoreductase activity"/>
    <property type="evidence" value="ECO:0007669"/>
    <property type="project" value="UniProtKB-KW"/>
</dbReference>
<dbReference type="GO" id="GO:0071949">
    <property type="term" value="F:FAD binding"/>
    <property type="evidence" value="ECO:0007669"/>
    <property type="project" value="InterPro"/>
</dbReference>
<dbReference type="InterPro" id="IPR036318">
    <property type="entry name" value="FAD-bd_PCMH-like_sf"/>
</dbReference>
<dbReference type="EMBL" id="BJZS01000071">
    <property type="protein sequence ID" value="GEO96102.1"/>
    <property type="molecule type" value="Genomic_DNA"/>
</dbReference>
<dbReference type="FunFam" id="1.10.45.10:FF:000001">
    <property type="entry name" value="D-lactate dehydrogenase mitochondrial"/>
    <property type="match status" value="1"/>
</dbReference>
<dbReference type="PANTHER" id="PTHR42934:SF2">
    <property type="entry name" value="GLYCOLATE OXIDASE SUBUNIT GLCD"/>
    <property type="match status" value="1"/>
</dbReference>
<dbReference type="PROSITE" id="PS51387">
    <property type="entry name" value="FAD_PCMH"/>
    <property type="match status" value="1"/>
</dbReference>
<dbReference type="AlphaFoldDB" id="A0A512IEH2"/>
<evidence type="ECO:0000256" key="2">
    <source>
        <dbReference type="ARBA" id="ARBA00022630"/>
    </source>
</evidence>
<dbReference type="Gene3D" id="3.30.465.10">
    <property type="match status" value="1"/>
</dbReference>
<feature type="domain" description="FAD-binding PCMH-type" evidence="5">
    <location>
        <begin position="39"/>
        <end position="218"/>
    </location>
</feature>
<dbReference type="SUPFAM" id="SSF56176">
    <property type="entry name" value="FAD-binding/transporter-associated domain-like"/>
    <property type="match status" value="1"/>
</dbReference>
<evidence type="ECO:0000313" key="7">
    <source>
        <dbReference type="Proteomes" id="UP000321103"/>
    </source>
</evidence>
<dbReference type="PANTHER" id="PTHR42934">
    <property type="entry name" value="GLYCOLATE OXIDASE SUBUNIT GLCD"/>
    <property type="match status" value="1"/>
</dbReference>
<dbReference type="Pfam" id="PF02913">
    <property type="entry name" value="FAD-oxidase_C"/>
    <property type="match status" value="1"/>
</dbReference>
<evidence type="ECO:0000256" key="4">
    <source>
        <dbReference type="ARBA" id="ARBA00023002"/>
    </source>
</evidence>
<keyword evidence="4" id="KW-0560">Oxidoreductase</keyword>
<dbReference type="RefSeq" id="WP_062736162.1">
    <property type="nucleotide sequence ID" value="NZ_BJZS01000071.1"/>
</dbReference>
<dbReference type="InterPro" id="IPR016166">
    <property type="entry name" value="FAD-bd_PCMH"/>
</dbReference>
<accession>A0A512IEH2</accession>
<dbReference type="InterPro" id="IPR004113">
    <property type="entry name" value="FAD-bd_oxidored_4_C"/>
</dbReference>
<keyword evidence="7" id="KW-1185">Reference proteome</keyword>
<dbReference type="Pfam" id="PF01565">
    <property type="entry name" value="FAD_binding_4"/>
    <property type="match status" value="1"/>
</dbReference>
<comment type="cofactor">
    <cofactor evidence="1">
        <name>FAD</name>
        <dbReference type="ChEBI" id="CHEBI:57692"/>
    </cofactor>
</comment>
<protein>
    <submittedName>
        <fullName evidence="6">FAD-linked oxidase</fullName>
    </submittedName>
</protein>
<reference evidence="6 7" key="1">
    <citation type="submission" date="2019-07" db="EMBL/GenBank/DDBJ databases">
        <title>Whole genome shotgun sequence of Kocuria turfanensis NBRC 107627.</title>
        <authorList>
            <person name="Hosoyama A."/>
            <person name="Uohara A."/>
            <person name="Ohji S."/>
            <person name="Ichikawa N."/>
        </authorList>
    </citation>
    <scope>NUCLEOTIDE SEQUENCE [LARGE SCALE GENOMIC DNA]</scope>
    <source>
        <strain evidence="6 7">NBRC 107627</strain>
    </source>
</reference>
<gene>
    <name evidence="6" type="ORF">KTU01_22250</name>
</gene>
<dbReference type="InterPro" id="IPR016164">
    <property type="entry name" value="FAD-linked_Oxase-like_C"/>
</dbReference>
<name>A0A512IEH2_9MICC</name>
<dbReference type="Proteomes" id="UP000321103">
    <property type="component" value="Unassembled WGS sequence"/>
</dbReference>
<evidence type="ECO:0000259" key="5">
    <source>
        <dbReference type="PROSITE" id="PS51387"/>
    </source>
</evidence>
<keyword evidence="2" id="KW-0285">Flavoprotein</keyword>
<evidence type="ECO:0000256" key="1">
    <source>
        <dbReference type="ARBA" id="ARBA00001974"/>
    </source>
</evidence>
<evidence type="ECO:0000313" key="6">
    <source>
        <dbReference type="EMBL" id="GEO96102.1"/>
    </source>
</evidence>
<dbReference type="Gene3D" id="1.10.45.10">
    <property type="entry name" value="Vanillyl-alcohol Oxidase, Chain A, domain 4"/>
    <property type="match status" value="1"/>
</dbReference>
<dbReference type="InterPro" id="IPR051914">
    <property type="entry name" value="FAD-linked_OxidoTrans_Type4"/>
</dbReference>
<keyword evidence="3" id="KW-0274">FAD</keyword>
<proteinExistence type="predicted"/>
<dbReference type="InterPro" id="IPR006094">
    <property type="entry name" value="Oxid_FAD_bind_N"/>
</dbReference>
<sequence length="456" mass="47763">MTSNTSTGHLSQALAGLPRFTQDPAELELVRTDRSGYVPPTLPDGVVQAESVQDVVQTLTLANEHRIPVVPRGAGTGLAAGSSACRGEIVLDVRRMNRILRIDPVEQIAVVEPGVLNADLNAAAGEYGLFYAPDPASTAICSIGGNIATNAGGMRCAKYGVTRESVLSLTVVLADGRVLVTGTETIKAVTGYDMNALFIGSEGTLGVVVEATLRLRPAPVATATVAAYFRDVAAAAAAASAVVAARATPSVLELVDGPTLGAIDLATGTDHRRRGEAFLLAQTDGFGAEIERDVVLRAIEPFAESVLIAEDPVEAEALVQARRDAIPSLEKLGRTSIGDVGVPRNRLAEIVTGIQQISQDTGVDIYTVAHAADGNLHPMIVVAEHESITQGAPKDALGRMFELARSLGGTLTGEHGVGLLKQDWFTAEVGEVSRDLQHRIKRAFDPNNILNPGKAI</sequence>
<dbReference type="STRING" id="388357.GCA_001580365_02672"/>
<organism evidence="6 7">
    <name type="scientific">Kocuria turfanensis</name>
    <dbReference type="NCBI Taxonomy" id="388357"/>
    <lineage>
        <taxon>Bacteria</taxon>
        <taxon>Bacillati</taxon>
        <taxon>Actinomycetota</taxon>
        <taxon>Actinomycetes</taxon>
        <taxon>Micrococcales</taxon>
        <taxon>Micrococcaceae</taxon>
        <taxon>Kocuria</taxon>
    </lineage>
</organism>
<comment type="caution">
    <text evidence="6">The sequence shown here is derived from an EMBL/GenBank/DDBJ whole genome shotgun (WGS) entry which is preliminary data.</text>
</comment>
<dbReference type="InterPro" id="IPR016169">
    <property type="entry name" value="FAD-bd_PCMH_sub2"/>
</dbReference>